<feature type="compositionally biased region" description="Polar residues" evidence="2">
    <location>
        <begin position="202"/>
        <end position="224"/>
    </location>
</feature>
<evidence type="ECO:0000313" key="4">
    <source>
        <dbReference type="EMBL" id="KAH3682602.1"/>
    </source>
</evidence>
<keyword evidence="3" id="KW-0812">Transmembrane</keyword>
<organism evidence="4 5">
    <name type="scientific">Wickerhamomyces pijperi</name>
    <name type="common">Yeast</name>
    <name type="synonym">Pichia pijperi</name>
    <dbReference type="NCBI Taxonomy" id="599730"/>
    <lineage>
        <taxon>Eukaryota</taxon>
        <taxon>Fungi</taxon>
        <taxon>Dikarya</taxon>
        <taxon>Ascomycota</taxon>
        <taxon>Saccharomycotina</taxon>
        <taxon>Saccharomycetes</taxon>
        <taxon>Phaffomycetales</taxon>
        <taxon>Wickerhamomycetaceae</taxon>
        <taxon>Wickerhamomyces</taxon>
    </lineage>
</organism>
<proteinExistence type="predicted"/>
<feature type="region of interest" description="Disordered" evidence="2">
    <location>
        <begin position="333"/>
        <end position="356"/>
    </location>
</feature>
<evidence type="ECO:0000313" key="5">
    <source>
        <dbReference type="Proteomes" id="UP000774326"/>
    </source>
</evidence>
<evidence type="ECO:0000256" key="2">
    <source>
        <dbReference type="SAM" id="MobiDB-lite"/>
    </source>
</evidence>
<feature type="coiled-coil region" evidence="1">
    <location>
        <begin position="27"/>
        <end position="93"/>
    </location>
</feature>
<feature type="compositionally biased region" description="Acidic residues" evidence="2">
    <location>
        <begin position="233"/>
        <end position="244"/>
    </location>
</feature>
<protein>
    <submittedName>
        <fullName evidence="4">Uncharacterized protein</fullName>
    </submittedName>
</protein>
<feature type="compositionally biased region" description="Pro residues" evidence="2">
    <location>
        <begin position="477"/>
        <end position="501"/>
    </location>
</feature>
<accession>A0A9P8Q3T5</accession>
<name>A0A9P8Q3T5_WICPI</name>
<feature type="compositionally biased region" description="Pro residues" evidence="2">
    <location>
        <begin position="520"/>
        <end position="529"/>
    </location>
</feature>
<keyword evidence="3" id="KW-1133">Transmembrane helix</keyword>
<keyword evidence="5" id="KW-1185">Reference proteome</keyword>
<reference evidence="4" key="1">
    <citation type="journal article" date="2021" name="Open Biol.">
        <title>Shared evolutionary footprints suggest mitochondrial oxidative damage underlies multiple complex I losses in fungi.</title>
        <authorList>
            <person name="Schikora-Tamarit M.A."/>
            <person name="Marcet-Houben M."/>
            <person name="Nosek J."/>
            <person name="Gabaldon T."/>
        </authorList>
    </citation>
    <scope>NUCLEOTIDE SEQUENCE</scope>
    <source>
        <strain evidence="4">CBS2887</strain>
    </source>
</reference>
<dbReference type="AlphaFoldDB" id="A0A9P8Q3T5"/>
<feature type="compositionally biased region" description="Low complexity" evidence="2">
    <location>
        <begin position="337"/>
        <end position="356"/>
    </location>
</feature>
<dbReference type="EMBL" id="JAEUBG010003578">
    <property type="protein sequence ID" value="KAH3682602.1"/>
    <property type="molecule type" value="Genomic_DNA"/>
</dbReference>
<feature type="region of interest" description="Disordered" evidence="2">
    <location>
        <begin position="413"/>
        <end position="531"/>
    </location>
</feature>
<feature type="compositionally biased region" description="Basic and acidic residues" evidence="2">
    <location>
        <begin position="413"/>
        <end position="423"/>
    </location>
</feature>
<feature type="region of interest" description="Disordered" evidence="2">
    <location>
        <begin position="196"/>
        <end position="245"/>
    </location>
</feature>
<keyword evidence="3" id="KW-0472">Membrane</keyword>
<feature type="compositionally biased region" description="Basic residues" evidence="2">
    <location>
        <begin position="509"/>
        <end position="518"/>
    </location>
</feature>
<evidence type="ECO:0000256" key="1">
    <source>
        <dbReference type="SAM" id="Coils"/>
    </source>
</evidence>
<keyword evidence="1" id="KW-0175">Coiled coil</keyword>
<feature type="transmembrane region" description="Helical" evidence="3">
    <location>
        <begin position="733"/>
        <end position="753"/>
    </location>
</feature>
<gene>
    <name evidence="4" type="ORF">WICPIJ_006432</name>
</gene>
<sequence length="827" mass="92918">MESLQIQILHDDIESLNKRLEARDVMNNLLLKEKQALECKLKEAELSALDHEKVVESLKLEYDERLKKASESESDLRETVHSLSGRLKELESKSLKCTEPLNVEILKLKLQLKENTAVSTERTTALESKVLELEGLIKEYQWREAQLFTPGNISHTTLTNLGTQLTVVPDFFKQLMVLGKQVNNQIETMSRIMNFDPHSATPVPSISQNTQELEQASELRNQGLETPKRASVTEEEDDDDEDLPAEITTPTFAVNEINLQDQGVSEMLPPNVGLLLLNELASDLKLAYASHDQLVFQASEPPLLSSNHDQQEDEDYTITSLPSSTRELVSALDATMPSSSPETEQSSNSDNPTNSTTVHEHFIQVEGPPPVLSSQADLICYKKPTTEAPFTLTSDSAKPSMNVTLKITPQLQEREQQEKHKANPMETSEVDTTLRVKRRRLRVISDDSAPSTREATPAPIPAATSQIRKAKTVTSKPKPPSNPHPPLPSLPPPLPPLPPTQQPQATSKKPLKKPRKPRTAAPPPTPHLSPIPHQIYHRYYVQLRMPKIKSTYPDWSTAMMSVWRFLCYEARVNIKPVALSTSGNTEEGKDEKEEDEQGEIKAFQCAVCEDATQVLKVLIKADGSAEIRDIHMTHRCDLKRLKLRLITEAQNSGGDEKLINEKVKLIETLWDRCTPLKYDDKDPNDEAAYELIIAGLYANNLIHFDYAMNMKHILPYFELLKQSIIKNKYHSTLPLATTGGIILCLMSLVMYFMRLDLDGDSASTTSSTTETEIDKDRKLKKEQWLRQMAGVDDYVKLKITVADMVRLGVVNGGFVGDLTKLINMKHI</sequence>
<dbReference type="Proteomes" id="UP000774326">
    <property type="component" value="Unassembled WGS sequence"/>
</dbReference>
<evidence type="ECO:0000256" key="3">
    <source>
        <dbReference type="SAM" id="Phobius"/>
    </source>
</evidence>
<reference evidence="4" key="2">
    <citation type="submission" date="2021-01" db="EMBL/GenBank/DDBJ databases">
        <authorList>
            <person name="Schikora-Tamarit M.A."/>
        </authorList>
    </citation>
    <scope>NUCLEOTIDE SEQUENCE</scope>
    <source>
        <strain evidence="4">CBS2887</strain>
    </source>
</reference>
<comment type="caution">
    <text evidence="4">The sequence shown here is derived from an EMBL/GenBank/DDBJ whole genome shotgun (WGS) entry which is preliminary data.</text>
</comment>